<proteinExistence type="predicted"/>
<sequence>MPDYLLLHPAAAFDLQAIYAHIDRSCRPPSDAIPDQYRLTSLLPLVILQCDAASPSWLDMYIRLQDLLMQRFPLNSEIQIIPVRRPTLPASSANIESARHSAQTEHATTVEDIIAKSREALSVMHAATENGKGAEDTVDSVLACVNASGGLLGDFEISMLRDSFTSLADLATRFASVAAVVRESRHNFDNVDITVVDDDDADVMRVSAMALPVIDDIAEFWEDEFAIDL</sequence>
<comment type="caution">
    <text evidence="1">The sequence shown here is derived from an EMBL/GenBank/DDBJ whole genome shotgun (WGS) entry which is preliminary data.</text>
</comment>
<accession>A0AAD7VRB5</accession>
<keyword evidence="2" id="KW-1185">Reference proteome</keyword>
<protein>
    <submittedName>
        <fullName evidence="1">Uncharacterized protein</fullName>
    </submittedName>
</protein>
<dbReference type="GeneID" id="80879676"/>
<dbReference type="RefSeq" id="XP_056042176.1">
    <property type="nucleotide sequence ID" value="XM_056184510.1"/>
</dbReference>
<dbReference type="Proteomes" id="UP001217417">
    <property type="component" value="Unassembled WGS sequence"/>
</dbReference>
<dbReference type="EMBL" id="JARPMG010000008">
    <property type="protein sequence ID" value="KAJ8098726.1"/>
    <property type="molecule type" value="Genomic_DNA"/>
</dbReference>
<dbReference type="AlphaFoldDB" id="A0AAD7VRB5"/>
<evidence type="ECO:0000313" key="2">
    <source>
        <dbReference type="Proteomes" id="UP001217417"/>
    </source>
</evidence>
<gene>
    <name evidence="1" type="ORF">POJ06DRAFT_140692</name>
</gene>
<name>A0AAD7VRB5_9ASCO</name>
<evidence type="ECO:0000313" key="1">
    <source>
        <dbReference type="EMBL" id="KAJ8098726.1"/>
    </source>
</evidence>
<reference evidence="1" key="1">
    <citation type="submission" date="2023-03" db="EMBL/GenBank/DDBJ databases">
        <title>Near-Complete genome sequence of Lipomyces tetrasporous NRRL Y-64009, an oleaginous yeast capable of growing on lignocellulosic hydrolysates.</title>
        <authorList>
            <consortium name="Lawrence Berkeley National Laboratory"/>
            <person name="Jagtap S.S."/>
            <person name="Liu J.-J."/>
            <person name="Walukiewicz H.E."/>
            <person name="Pangilinan J."/>
            <person name="Lipzen A."/>
            <person name="Ahrendt S."/>
            <person name="Koriabine M."/>
            <person name="Cobaugh K."/>
            <person name="Salamov A."/>
            <person name="Yoshinaga Y."/>
            <person name="Ng V."/>
            <person name="Daum C."/>
            <person name="Grigoriev I.V."/>
            <person name="Slininger P.J."/>
            <person name="Dien B.S."/>
            <person name="Jin Y.-S."/>
            <person name="Rao C.V."/>
        </authorList>
    </citation>
    <scope>NUCLEOTIDE SEQUENCE</scope>
    <source>
        <strain evidence="1">NRRL Y-64009</strain>
    </source>
</reference>
<organism evidence="1 2">
    <name type="scientific">Lipomyces tetrasporus</name>
    <dbReference type="NCBI Taxonomy" id="54092"/>
    <lineage>
        <taxon>Eukaryota</taxon>
        <taxon>Fungi</taxon>
        <taxon>Dikarya</taxon>
        <taxon>Ascomycota</taxon>
        <taxon>Saccharomycotina</taxon>
        <taxon>Lipomycetes</taxon>
        <taxon>Lipomycetales</taxon>
        <taxon>Lipomycetaceae</taxon>
        <taxon>Lipomyces</taxon>
    </lineage>
</organism>